<keyword evidence="2" id="KW-1185">Reference proteome</keyword>
<reference evidence="1" key="1">
    <citation type="submission" date="2017-07" db="EMBL/GenBank/DDBJ databases">
        <title>Taro Niue Genome Assembly and Annotation.</title>
        <authorList>
            <person name="Atibalentja N."/>
            <person name="Keating K."/>
            <person name="Fields C.J."/>
        </authorList>
    </citation>
    <scope>NUCLEOTIDE SEQUENCE</scope>
    <source>
        <strain evidence="1">Niue_2</strain>
        <tissue evidence="1">Leaf</tissue>
    </source>
</reference>
<gene>
    <name evidence="1" type="ORF">Taro_017105</name>
</gene>
<accession>A0A843UQA7</accession>
<protein>
    <submittedName>
        <fullName evidence="1">Uncharacterized protein</fullName>
    </submittedName>
</protein>
<comment type="caution">
    <text evidence="1">The sequence shown here is derived from an EMBL/GenBank/DDBJ whole genome shotgun (WGS) entry which is preliminary data.</text>
</comment>
<dbReference type="EMBL" id="NMUH01000772">
    <property type="protein sequence ID" value="MQL84587.1"/>
    <property type="molecule type" value="Genomic_DNA"/>
</dbReference>
<dbReference type="AlphaFoldDB" id="A0A843UQA7"/>
<name>A0A843UQA7_COLES</name>
<organism evidence="1 2">
    <name type="scientific">Colocasia esculenta</name>
    <name type="common">Wild taro</name>
    <name type="synonym">Arum esculentum</name>
    <dbReference type="NCBI Taxonomy" id="4460"/>
    <lineage>
        <taxon>Eukaryota</taxon>
        <taxon>Viridiplantae</taxon>
        <taxon>Streptophyta</taxon>
        <taxon>Embryophyta</taxon>
        <taxon>Tracheophyta</taxon>
        <taxon>Spermatophyta</taxon>
        <taxon>Magnoliopsida</taxon>
        <taxon>Liliopsida</taxon>
        <taxon>Araceae</taxon>
        <taxon>Aroideae</taxon>
        <taxon>Colocasieae</taxon>
        <taxon>Colocasia</taxon>
    </lineage>
</organism>
<proteinExistence type="predicted"/>
<evidence type="ECO:0000313" key="2">
    <source>
        <dbReference type="Proteomes" id="UP000652761"/>
    </source>
</evidence>
<sequence>MFLRRATPSGGVLPPNTPSGGVLCTDPRGGVMCANTACGGVSASGHPQGVLRSTSCLFDLAQSWDLMKDSIAEGDLLDFTQRLALTFGRQSLSFLAFFFDLI</sequence>
<evidence type="ECO:0000313" key="1">
    <source>
        <dbReference type="EMBL" id="MQL84587.1"/>
    </source>
</evidence>
<dbReference type="Proteomes" id="UP000652761">
    <property type="component" value="Unassembled WGS sequence"/>
</dbReference>